<dbReference type="InParanoid" id="A0A7J6JLI0"/>
<dbReference type="AlphaFoldDB" id="A0A7J6JLI0"/>
<reference evidence="1 2" key="1">
    <citation type="submission" date="2012-08" db="EMBL/GenBank/DDBJ databases">
        <authorList>
            <person name="Gan P.H.P."/>
            <person name="Ikeda K."/>
            <person name="Irieda H."/>
            <person name="Narusaka M."/>
            <person name="O'Connell R.J."/>
            <person name="Narusaka Y."/>
            <person name="Takano Y."/>
            <person name="Kubo Y."/>
            <person name="Shirasu K."/>
        </authorList>
    </citation>
    <scope>NUCLEOTIDE SEQUENCE [LARGE SCALE GENOMIC DNA]</scope>
    <source>
        <strain evidence="1 2">Nara gc5</strain>
    </source>
</reference>
<dbReference type="GeneID" id="43610622"/>
<comment type="caution">
    <text evidence="1">The sequence shown here is derived from an EMBL/GenBank/DDBJ whole genome shotgun (WGS) entry which is preliminary data.</text>
</comment>
<name>A0A7J6JLI0_COLFN</name>
<dbReference type="EMBL" id="ANPB02000001">
    <property type="protein sequence ID" value="KAF4491455.1"/>
    <property type="molecule type" value="Genomic_DNA"/>
</dbReference>
<proteinExistence type="predicted"/>
<sequence>MPAIPVEEKLRTQAIELQSCSVSKWLGNTSPGYKNYIFYHTIHGILLSEQLPTSHKYLRHTANRDHVSGMLGVLRQLL</sequence>
<dbReference type="RefSeq" id="XP_031877033.2">
    <property type="nucleotide sequence ID" value="XM_032026483.2"/>
</dbReference>
<accession>A0A7J6JLI0</accession>
<evidence type="ECO:0000313" key="2">
    <source>
        <dbReference type="Proteomes" id="UP000011096"/>
    </source>
</evidence>
<evidence type="ECO:0000313" key="1">
    <source>
        <dbReference type="EMBL" id="KAF4491455.1"/>
    </source>
</evidence>
<dbReference type="Proteomes" id="UP000011096">
    <property type="component" value="Unassembled WGS sequence"/>
</dbReference>
<protein>
    <submittedName>
        <fullName evidence="1">Uncharacterized protein</fullName>
    </submittedName>
</protein>
<organism evidence="1 2">
    <name type="scientific">Colletotrichum fructicola (strain Nara gc5)</name>
    <name type="common">Anthracnose fungus</name>
    <name type="synonym">Colletotrichum gloeosporioides (strain Nara gc5)</name>
    <dbReference type="NCBI Taxonomy" id="1213859"/>
    <lineage>
        <taxon>Eukaryota</taxon>
        <taxon>Fungi</taxon>
        <taxon>Dikarya</taxon>
        <taxon>Ascomycota</taxon>
        <taxon>Pezizomycotina</taxon>
        <taxon>Sordariomycetes</taxon>
        <taxon>Hypocreomycetidae</taxon>
        <taxon>Glomerellales</taxon>
        <taxon>Glomerellaceae</taxon>
        <taxon>Colletotrichum</taxon>
        <taxon>Colletotrichum gloeosporioides species complex</taxon>
    </lineage>
</organism>
<gene>
    <name evidence="1" type="ORF">CGGC5_v000180</name>
</gene>
<dbReference type="OrthoDB" id="10276820at2759"/>
<keyword evidence="2" id="KW-1185">Reference proteome</keyword>
<reference evidence="1 2" key="2">
    <citation type="submission" date="2020-04" db="EMBL/GenBank/DDBJ databases">
        <title>Genome sequencing and assembly of multiple isolates from the Colletotrichum gloeosporioides species complex.</title>
        <authorList>
            <person name="Gan P."/>
            <person name="Shirasu K."/>
        </authorList>
    </citation>
    <scope>NUCLEOTIDE SEQUENCE [LARGE SCALE GENOMIC DNA]</scope>
    <source>
        <strain evidence="1 2">Nara gc5</strain>
    </source>
</reference>